<organism evidence="2 3">
    <name type="scientific">Thermospira aquatica</name>
    <dbReference type="NCBI Taxonomy" id="2828656"/>
    <lineage>
        <taxon>Bacteria</taxon>
        <taxon>Pseudomonadati</taxon>
        <taxon>Spirochaetota</taxon>
        <taxon>Spirochaetia</taxon>
        <taxon>Brevinematales</taxon>
        <taxon>Thermospiraceae</taxon>
        <taxon>Thermospira</taxon>
    </lineage>
</organism>
<dbReference type="AlphaFoldDB" id="A0AAX3BAW3"/>
<dbReference type="EMBL" id="CP073355">
    <property type="protein sequence ID" value="URA09349.1"/>
    <property type="molecule type" value="Genomic_DNA"/>
</dbReference>
<feature type="region of interest" description="Disordered" evidence="1">
    <location>
        <begin position="138"/>
        <end position="164"/>
    </location>
</feature>
<dbReference type="Proteomes" id="UP001056539">
    <property type="component" value="Chromosome"/>
</dbReference>
<gene>
    <name evidence="2" type="ORF">KDW03_07590</name>
</gene>
<feature type="compositionally biased region" description="Low complexity" evidence="1">
    <location>
        <begin position="141"/>
        <end position="157"/>
    </location>
</feature>
<dbReference type="RefSeq" id="WP_271434476.1">
    <property type="nucleotide sequence ID" value="NZ_CP073355.1"/>
</dbReference>
<name>A0AAX3BAW3_9SPIR</name>
<dbReference type="KEGG" id="taqu:KDW03_07590"/>
<reference evidence="2" key="1">
    <citation type="submission" date="2021-04" db="EMBL/GenBank/DDBJ databases">
        <authorList>
            <person name="Postec A."/>
        </authorList>
    </citation>
    <scope>NUCLEOTIDE SEQUENCE</scope>
    <source>
        <strain evidence="2">F1F22</strain>
    </source>
</reference>
<reference evidence="2" key="2">
    <citation type="submission" date="2022-06" db="EMBL/GenBank/DDBJ databases">
        <title>Thermospira aquatica gen. nov., sp. nov.</title>
        <authorList>
            <person name="Ben Ali Gam Z."/>
            <person name="Labat M."/>
        </authorList>
    </citation>
    <scope>NUCLEOTIDE SEQUENCE</scope>
    <source>
        <strain evidence="2">F1F22</strain>
    </source>
</reference>
<evidence type="ECO:0000313" key="2">
    <source>
        <dbReference type="EMBL" id="URA09349.1"/>
    </source>
</evidence>
<dbReference type="PROSITE" id="PS51257">
    <property type="entry name" value="PROKAR_LIPOPROTEIN"/>
    <property type="match status" value="1"/>
</dbReference>
<keyword evidence="3" id="KW-1185">Reference proteome</keyword>
<evidence type="ECO:0008006" key="4">
    <source>
        <dbReference type="Google" id="ProtNLM"/>
    </source>
</evidence>
<proteinExistence type="predicted"/>
<evidence type="ECO:0000313" key="3">
    <source>
        <dbReference type="Proteomes" id="UP001056539"/>
    </source>
</evidence>
<evidence type="ECO:0000256" key="1">
    <source>
        <dbReference type="SAM" id="MobiDB-lite"/>
    </source>
</evidence>
<protein>
    <recommendedName>
        <fullName evidence="4">Lipoprotein</fullName>
    </recommendedName>
</protein>
<accession>A0AAX3BAW3</accession>
<sequence>MKRIIGLVMGCLVLVACGSPRPPEAISSSSPAQPQEMGFPETMVFEGRGQSQEFSSSRKLAYQDVMRQAIVKILGERDYTAQKTSIDGQFLANEAQFSPYILQKEWTSTKRDENGNLVLALKATIATKKLREDLRSAGFLTTAPSSSPTTQPSSGSPQRENSGVEMDLSGVDISGLSLLIFYNPEALQKTGDPDAERYARRAIQLLNQEFLQSGLEVIDLEAAERVLKEKNLLQEEARGNVGLGLLIAQQVHAELYGEVTPTVSYRAGTTAHVILDCKLYVRTGGRVIASIQKGGEEYDSASLEASVTASMRDAVKKVSKDLFINLKKYVKDGRFYTVRLIEVGSARDASAFAGTVSKLERVKSVKQTLYSKNDRTAEFEIQFQGSPNELMEIIFDGVTAKPGFESLDLFTLRGNELIFTMQ</sequence>